<evidence type="ECO:0000256" key="1">
    <source>
        <dbReference type="ARBA" id="ARBA00022723"/>
    </source>
</evidence>
<accession>A0A6C0IUP7</accession>
<dbReference type="GO" id="GO:0005524">
    <property type="term" value="F:ATP binding"/>
    <property type="evidence" value="ECO:0007669"/>
    <property type="project" value="UniProtKB-KW"/>
</dbReference>
<dbReference type="InterPro" id="IPR000330">
    <property type="entry name" value="SNF2_N"/>
</dbReference>
<keyword evidence="1" id="KW-0479">Metal-binding</keyword>
<dbReference type="SMART" id="SM00184">
    <property type="entry name" value="RING"/>
    <property type="match status" value="1"/>
</dbReference>
<evidence type="ECO:0000259" key="8">
    <source>
        <dbReference type="PROSITE" id="PS50089"/>
    </source>
</evidence>
<protein>
    <recommendedName>
        <fullName evidence="12">RING-type domain-containing protein</fullName>
    </recommendedName>
</protein>
<dbReference type="SMART" id="SM00490">
    <property type="entry name" value="HELICc"/>
    <property type="match status" value="1"/>
</dbReference>
<keyword evidence="2" id="KW-0547">Nucleotide-binding</keyword>
<dbReference type="Pfam" id="PF00271">
    <property type="entry name" value="Helicase_C"/>
    <property type="match status" value="1"/>
</dbReference>
<dbReference type="SUPFAM" id="SSF57850">
    <property type="entry name" value="RING/U-box"/>
    <property type="match status" value="1"/>
</dbReference>
<proteinExistence type="predicted"/>
<dbReference type="InterPro" id="IPR038718">
    <property type="entry name" value="SNF2-like_sf"/>
</dbReference>
<dbReference type="InterPro" id="IPR013083">
    <property type="entry name" value="Znf_RING/FYVE/PHD"/>
</dbReference>
<dbReference type="Pfam" id="PF13920">
    <property type="entry name" value="zf-C3HC4_3"/>
    <property type="match status" value="1"/>
</dbReference>
<evidence type="ECO:0000256" key="4">
    <source>
        <dbReference type="ARBA" id="ARBA00022801"/>
    </source>
</evidence>
<dbReference type="InterPro" id="IPR014001">
    <property type="entry name" value="Helicase_ATP-bd"/>
</dbReference>
<keyword evidence="4" id="KW-0378">Hydrolase</keyword>
<dbReference type="GO" id="GO:0016787">
    <property type="term" value="F:hydrolase activity"/>
    <property type="evidence" value="ECO:0007669"/>
    <property type="project" value="UniProtKB-KW"/>
</dbReference>
<dbReference type="GO" id="GO:0004386">
    <property type="term" value="F:helicase activity"/>
    <property type="evidence" value="ECO:0007669"/>
    <property type="project" value="UniProtKB-KW"/>
</dbReference>
<dbReference type="CDD" id="cd18793">
    <property type="entry name" value="SF2_C_SNF"/>
    <property type="match status" value="1"/>
</dbReference>
<dbReference type="Pfam" id="PF00176">
    <property type="entry name" value="SNF2-rel_dom"/>
    <property type="match status" value="1"/>
</dbReference>
<dbReference type="GO" id="GO:0006281">
    <property type="term" value="P:DNA repair"/>
    <property type="evidence" value="ECO:0007669"/>
    <property type="project" value="TreeGrafter"/>
</dbReference>
<dbReference type="SMART" id="SM00487">
    <property type="entry name" value="DEXDc"/>
    <property type="match status" value="1"/>
</dbReference>
<reference evidence="11" key="1">
    <citation type="journal article" date="2020" name="Nature">
        <title>Giant virus diversity and host interactions through global metagenomics.</title>
        <authorList>
            <person name="Schulz F."/>
            <person name="Roux S."/>
            <person name="Paez-Espino D."/>
            <person name="Jungbluth S."/>
            <person name="Walsh D.A."/>
            <person name="Denef V.J."/>
            <person name="McMahon K.D."/>
            <person name="Konstantinidis K.T."/>
            <person name="Eloe-Fadrosh E.A."/>
            <person name="Kyrpides N.C."/>
            <person name="Woyke T."/>
        </authorList>
    </citation>
    <scope>NUCLEOTIDE SEQUENCE</scope>
    <source>
        <strain evidence="11">GVMAG-M-3300024510-1</strain>
    </source>
</reference>
<dbReference type="AlphaFoldDB" id="A0A6C0IUP7"/>
<dbReference type="PROSITE" id="PS50089">
    <property type="entry name" value="ZF_RING_2"/>
    <property type="match status" value="1"/>
</dbReference>
<evidence type="ECO:0000256" key="3">
    <source>
        <dbReference type="ARBA" id="ARBA00022771"/>
    </source>
</evidence>
<dbReference type="GO" id="GO:0008094">
    <property type="term" value="F:ATP-dependent activity, acting on DNA"/>
    <property type="evidence" value="ECO:0007669"/>
    <property type="project" value="TreeGrafter"/>
</dbReference>
<dbReference type="InterPro" id="IPR027417">
    <property type="entry name" value="P-loop_NTPase"/>
</dbReference>
<evidence type="ECO:0000256" key="2">
    <source>
        <dbReference type="ARBA" id="ARBA00022741"/>
    </source>
</evidence>
<feature type="domain" description="RING-type" evidence="8">
    <location>
        <begin position="406"/>
        <end position="447"/>
    </location>
</feature>
<dbReference type="GO" id="GO:0005634">
    <property type="term" value="C:nucleus"/>
    <property type="evidence" value="ECO:0007669"/>
    <property type="project" value="TreeGrafter"/>
</dbReference>
<evidence type="ECO:0008006" key="12">
    <source>
        <dbReference type="Google" id="ProtNLM"/>
    </source>
</evidence>
<evidence type="ECO:0000313" key="11">
    <source>
        <dbReference type="EMBL" id="QHT97001.1"/>
    </source>
</evidence>
<sequence length="654" mass="75347">MNDEQLHQSTSYAQQLAHYEFEPHAIDERKYIANISDSQRRGVAFMIYRETHRQWCQLGGIISDSLGTGKTLQTLVTIVEQLYSVRQQRNHSEITLIIAPSVVLYEWLSQAKKHLQPETLRIVAYHGADRKKPANGSFDVLLTTYGIVQREFSEHRRPNGNGHFTHWHAPDDQESPFEILFDRVIIDEAHNIRNRNTTTHKAVCAINAEKHWAISATLIYNRIDDLYASLHFLEAEPYCTWPEFNSAFVVGVHDSHLVNTTLEKLRQFLLPIQIRRPKPDTLPPLYDVRLSVDLNEDERFFYDTLLSYTQDTVSRLFRVHRWLRNTGWARAHTNLALRARHCILSSVMRLRQACVNPQMVIDAFNKSHWNTMPLPPSELSGRLWEGASIRLRTILDERLAGKDNECGICYDEQATDALIPCGHTLCPTCAETILALSNVAARCPFCKQVVETHRPITEAIENRTAAVSDDDEVMSIERTWEPNSTKIKAVIDHFQNALRNDPTTKCLIFSQWRYSLDCICRCLREININYLRIDGTVVSKKKRIDFQERFNSDASIQVMVCSLNCSSEGINLQGANLVYIVDPWWTDTREEQAGNRAHRIGQTRPVTIYHVITNNTIEERVLSMQARKRELMDVTNGTRDSVSWDEEVVHLLDS</sequence>
<dbReference type="PROSITE" id="PS51194">
    <property type="entry name" value="HELICASE_CTER"/>
    <property type="match status" value="1"/>
</dbReference>
<evidence type="ECO:0000256" key="7">
    <source>
        <dbReference type="ARBA" id="ARBA00022840"/>
    </source>
</evidence>
<dbReference type="InterPro" id="IPR017907">
    <property type="entry name" value="Znf_RING_CS"/>
</dbReference>
<keyword evidence="3" id="KW-0863">Zinc-finger</keyword>
<evidence type="ECO:0000256" key="5">
    <source>
        <dbReference type="ARBA" id="ARBA00022806"/>
    </source>
</evidence>
<dbReference type="InterPro" id="IPR001650">
    <property type="entry name" value="Helicase_C-like"/>
</dbReference>
<feature type="domain" description="Helicase ATP-binding" evidence="9">
    <location>
        <begin position="51"/>
        <end position="236"/>
    </location>
</feature>
<dbReference type="InterPro" id="IPR050628">
    <property type="entry name" value="SNF2_RAD54_helicase_TF"/>
</dbReference>
<name>A0A6C0IUP7_9ZZZZ</name>
<dbReference type="PROSITE" id="PS00518">
    <property type="entry name" value="ZF_RING_1"/>
    <property type="match status" value="1"/>
</dbReference>
<feature type="domain" description="Helicase C-terminal" evidence="10">
    <location>
        <begin position="490"/>
        <end position="654"/>
    </location>
</feature>
<organism evidence="11">
    <name type="scientific">viral metagenome</name>
    <dbReference type="NCBI Taxonomy" id="1070528"/>
    <lineage>
        <taxon>unclassified sequences</taxon>
        <taxon>metagenomes</taxon>
        <taxon>organismal metagenomes</taxon>
    </lineage>
</organism>
<dbReference type="CDD" id="cd18008">
    <property type="entry name" value="DEXDc_SHPRH-like"/>
    <property type="match status" value="1"/>
</dbReference>
<dbReference type="PANTHER" id="PTHR45626">
    <property type="entry name" value="TRANSCRIPTION TERMINATION FACTOR 2-RELATED"/>
    <property type="match status" value="1"/>
</dbReference>
<dbReference type="SUPFAM" id="SSF52540">
    <property type="entry name" value="P-loop containing nucleoside triphosphate hydrolases"/>
    <property type="match status" value="2"/>
</dbReference>
<evidence type="ECO:0000259" key="9">
    <source>
        <dbReference type="PROSITE" id="PS51192"/>
    </source>
</evidence>
<evidence type="ECO:0000259" key="10">
    <source>
        <dbReference type="PROSITE" id="PS51194"/>
    </source>
</evidence>
<evidence type="ECO:0000256" key="6">
    <source>
        <dbReference type="ARBA" id="ARBA00022833"/>
    </source>
</evidence>
<keyword evidence="5" id="KW-0347">Helicase</keyword>
<dbReference type="PROSITE" id="PS51192">
    <property type="entry name" value="HELICASE_ATP_BIND_1"/>
    <property type="match status" value="1"/>
</dbReference>
<dbReference type="Gene3D" id="3.40.50.10810">
    <property type="entry name" value="Tandem AAA-ATPase domain"/>
    <property type="match status" value="1"/>
</dbReference>
<dbReference type="Gene3D" id="3.40.50.300">
    <property type="entry name" value="P-loop containing nucleotide triphosphate hydrolases"/>
    <property type="match status" value="1"/>
</dbReference>
<dbReference type="GO" id="GO:0008270">
    <property type="term" value="F:zinc ion binding"/>
    <property type="evidence" value="ECO:0007669"/>
    <property type="project" value="UniProtKB-KW"/>
</dbReference>
<dbReference type="InterPro" id="IPR001841">
    <property type="entry name" value="Znf_RING"/>
</dbReference>
<dbReference type="Gene3D" id="3.30.40.10">
    <property type="entry name" value="Zinc/RING finger domain, C3HC4 (zinc finger)"/>
    <property type="match status" value="1"/>
</dbReference>
<keyword evidence="7" id="KW-0067">ATP-binding</keyword>
<dbReference type="EMBL" id="MN740271">
    <property type="protein sequence ID" value="QHT97001.1"/>
    <property type="molecule type" value="Genomic_DNA"/>
</dbReference>
<dbReference type="InterPro" id="IPR049730">
    <property type="entry name" value="SNF2/RAD54-like_C"/>
</dbReference>
<keyword evidence="6" id="KW-0862">Zinc</keyword>